<sequence>MTNQRLNKQKLSNTTSTLLYIRRTTLLCIGKIAFIFCMLCLCLSLQAKNIITGTVIDETANPIIGATVKLTSGTGLKLQTATDQDGKFLLTIEEDTTTSYLSISCLGYNDYQIHLEGIQKGTDLGKIQLTPSTKEMKEVEVIGKREIDKIDRKIILPSKLQLKASTNALALLQNMQLTGIRINTINNTVTTLSGKAVQLRINGVECKIDEVKAIRPQDIIKVEYHDMPGSRYADAPAVIDFIVQYKNDGGNLSGDFINSITISGFGNYQLSANYHKGKSELKANGYWTRRDLTWTRENYEEYHYPTGTIKNKEIGEPTKVRFDNIKVSLWYNYTSKKSSFSAIFRDSYDHSPNSGSDRISTLYRNTDIYHITDQTHNNVNSPSLDLYFQSDLGHNQHLYLDVIGTYIGSKSNRNYTLTAIGQPDQTIISLTEGNKYSLIGEGIYEKTFSKSALTFGLKHTQSYTRNIYDGNIGSTVKMNTAQTYAYSEWSSKLGKLSYTLGIGAMRIFNQQGDNHLSKLILRPKIALAYQPTNNITIKYQGYVSGYAPSLSEISDVMQDIDTYQIRKGNPDLKAVTFVSNNLMINWGTRWFDVSWNGTYSCDYHPMMEETSWNGSKFVRTTANQKRFHRFNTQLGLRLHPFGEWFSLQITPFFNRYISNGNTYTHTHSNWGVTGDVIAMYKSWIFSAEMNTSYHYLWGETLERGESSHAITIGYKRDRWALLLTMMLPFTKQYESCDENFSHLAPYQANAYSKDFRRVLALKFSFNLDYGKQKSSATKRITNSDKESGVMHGR</sequence>
<dbReference type="RefSeq" id="WP_008824272.1">
    <property type="nucleotide sequence ID" value="NZ_JH376767.1"/>
</dbReference>
<reference evidence="2 3" key="1">
    <citation type="submission" date="2011-10" db="EMBL/GenBank/DDBJ databases">
        <title>The Genome Sequence of Prevotella histicola F0411.</title>
        <authorList>
            <consortium name="The Broad Institute Genome Sequencing Platform"/>
            <person name="Earl A."/>
            <person name="Ward D."/>
            <person name="Feldgarden M."/>
            <person name="Gevers D."/>
            <person name="Izard J."/>
            <person name="Ganesan A."/>
            <person name="Blanton J.M."/>
            <person name="Baranova O.V."/>
            <person name="Tanner A.C."/>
            <person name="Mathney J.M.J."/>
            <person name="Dewhirst F.E."/>
            <person name="Young S.K."/>
            <person name="Zeng Q."/>
            <person name="Gargeya S."/>
            <person name="Fitzgerald M."/>
            <person name="Haas B."/>
            <person name="Abouelleil A."/>
            <person name="Alvarado L."/>
            <person name="Arachchi H.M."/>
            <person name="Berlin A."/>
            <person name="Brown A."/>
            <person name="Chapman S.B."/>
            <person name="Chen Z."/>
            <person name="Dunbar C."/>
            <person name="Freedman E."/>
            <person name="Gearin G."/>
            <person name="Gellesch M."/>
            <person name="Goldberg J."/>
            <person name="Griggs A."/>
            <person name="Gujja S."/>
            <person name="Heiman D."/>
            <person name="Howarth C."/>
            <person name="Larson L."/>
            <person name="Lui A."/>
            <person name="MacDonald P.J.P."/>
            <person name="Montmayeur A."/>
            <person name="Murphy C."/>
            <person name="Neiman D."/>
            <person name="Pearson M."/>
            <person name="Priest M."/>
            <person name="Roberts A."/>
            <person name="Saif S."/>
            <person name="Shea T."/>
            <person name="Shenoy N."/>
            <person name="Sisk P."/>
            <person name="Stolte C."/>
            <person name="Sykes S."/>
            <person name="Wortman J."/>
            <person name="Nusbaum C."/>
            <person name="Birren B."/>
        </authorList>
    </citation>
    <scope>NUCLEOTIDE SEQUENCE [LARGE SCALE GENOMIC DNA]</scope>
    <source>
        <strain evidence="2 3">F0411</strain>
    </source>
</reference>
<gene>
    <name evidence="2" type="ORF">HMPREF9138_02372</name>
</gene>
<dbReference type="SUPFAM" id="SSF56935">
    <property type="entry name" value="Porins"/>
    <property type="match status" value="1"/>
</dbReference>
<dbReference type="AlphaFoldDB" id="G6AJU5"/>
<dbReference type="Gene3D" id="2.60.40.1120">
    <property type="entry name" value="Carboxypeptidase-like, regulatory domain"/>
    <property type="match status" value="1"/>
</dbReference>
<name>G6AJU5_9BACT</name>
<dbReference type="HOGENOM" id="CLU_019825_0_1_10"/>
<evidence type="ECO:0000313" key="2">
    <source>
        <dbReference type="EMBL" id="EHG15194.1"/>
    </source>
</evidence>
<dbReference type="Pfam" id="PF13715">
    <property type="entry name" value="CarbopepD_reg_2"/>
    <property type="match status" value="1"/>
</dbReference>
<dbReference type="STRING" id="857291.HMPREF9138_02372"/>
<dbReference type="PATRIC" id="fig|857291.3.peg.2374"/>
<accession>G6AJU5</accession>
<dbReference type="Proteomes" id="UP000004597">
    <property type="component" value="Unassembled WGS sequence"/>
</dbReference>
<evidence type="ECO:0000256" key="1">
    <source>
        <dbReference type="SAM" id="Phobius"/>
    </source>
</evidence>
<dbReference type="GeneID" id="66730364"/>
<dbReference type="EMBL" id="AFXP01000025">
    <property type="protein sequence ID" value="EHG15194.1"/>
    <property type="molecule type" value="Genomic_DNA"/>
</dbReference>
<comment type="caution">
    <text evidence="2">The sequence shown here is derived from an EMBL/GenBank/DDBJ whole genome shotgun (WGS) entry which is preliminary data.</text>
</comment>
<keyword evidence="1" id="KW-1133">Transmembrane helix</keyword>
<dbReference type="SUPFAM" id="SSF49464">
    <property type="entry name" value="Carboxypeptidase regulatory domain-like"/>
    <property type="match status" value="1"/>
</dbReference>
<keyword evidence="1" id="KW-0472">Membrane</keyword>
<protein>
    <submittedName>
        <fullName evidence="2">Uncharacterized protein</fullName>
    </submittedName>
</protein>
<organism evidence="2 3">
    <name type="scientific">Prevotella histicola F0411</name>
    <dbReference type="NCBI Taxonomy" id="857291"/>
    <lineage>
        <taxon>Bacteria</taxon>
        <taxon>Pseudomonadati</taxon>
        <taxon>Bacteroidota</taxon>
        <taxon>Bacteroidia</taxon>
        <taxon>Bacteroidales</taxon>
        <taxon>Prevotellaceae</taxon>
        <taxon>Prevotella</taxon>
    </lineage>
</organism>
<evidence type="ECO:0000313" key="3">
    <source>
        <dbReference type="Proteomes" id="UP000004597"/>
    </source>
</evidence>
<proteinExistence type="predicted"/>
<keyword evidence="3" id="KW-1185">Reference proteome</keyword>
<dbReference type="InterPro" id="IPR008969">
    <property type="entry name" value="CarboxyPept-like_regulatory"/>
</dbReference>
<feature type="transmembrane region" description="Helical" evidence="1">
    <location>
        <begin position="26"/>
        <end position="47"/>
    </location>
</feature>
<keyword evidence="1" id="KW-0812">Transmembrane</keyword>